<dbReference type="VEuPathDB" id="ToxoDB:BESB_068690"/>
<keyword evidence="2" id="KW-0472">Membrane</keyword>
<feature type="region of interest" description="Disordered" evidence="1">
    <location>
        <begin position="1269"/>
        <end position="1331"/>
    </location>
</feature>
<proteinExistence type="predicted"/>
<protein>
    <recommendedName>
        <fullName evidence="5">Transmembrane protein</fullName>
    </recommendedName>
</protein>
<organism evidence="3 4">
    <name type="scientific">Besnoitia besnoiti</name>
    <name type="common">Apicomplexan protozoan</name>
    <dbReference type="NCBI Taxonomy" id="94643"/>
    <lineage>
        <taxon>Eukaryota</taxon>
        <taxon>Sar</taxon>
        <taxon>Alveolata</taxon>
        <taxon>Apicomplexa</taxon>
        <taxon>Conoidasida</taxon>
        <taxon>Coccidia</taxon>
        <taxon>Eucoccidiorida</taxon>
        <taxon>Eimeriorina</taxon>
        <taxon>Sarcocystidae</taxon>
        <taxon>Besnoitia</taxon>
    </lineage>
</organism>
<feature type="compositionally biased region" description="Low complexity" evidence="1">
    <location>
        <begin position="215"/>
        <end position="232"/>
    </location>
</feature>
<dbReference type="Proteomes" id="UP000224006">
    <property type="component" value="Chromosome VI"/>
</dbReference>
<feature type="compositionally biased region" description="Basic and acidic residues" evidence="1">
    <location>
        <begin position="1716"/>
        <end position="1735"/>
    </location>
</feature>
<keyword evidence="4" id="KW-1185">Reference proteome</keyword>
<feature type="transmembrane region" description="Helical" evidence="2">
    <location>
        <begin position="590"/>
        <end position="611"/>
    </location>
</feature>
<feature type="region of interest" description="Disordered" evidence="1">
    <location>
        <begin position="279"/>
        <end position="376"/>
    </location>
</feature>
<feature type="transmembrane region" description="Helical" evidence="2">
    <location>
        <begin position="1047"/>
        <end position="1067"/>
    </location>
</feature>
<feature type="compositionally biased region" description="Low complexity" evidence="1">
    <location>
        <begin position="246"/>
        <end position="263"/>
    </location>
</feature>
<keyword evidence="2" id="KW-1133">Transmembrane helix</keyword>
<evidence type="ECO:0000313" key="4">
    <source>
        <dbReference type="Proteomes" id="UP000224006"/>
    </source>
</evidence>
<evidence type="ECO:0000313" key="3">
    <source>
        <dbReference type="EMBL" id="PFH34836.1"/>
    </source>
</evidence>
<reference evidence="3 4" key="1">
    <citation type="submission" date="2017-09" db="EMBL/GenBank/DDBJ databases">
        <title>Genome sequencing of Besnoitia besnoiti strain Bb-Ger1.</title>
        <authorList>
            <person name="Schares G."/>
            <person name="Venepally P."/>
            <person name="Lorenzi H.A."/>
        </authorList>
    </citation>
    <scope>NUCLEOTIDE SEQUENCE [LARGE SCALE GENOMIC DNA]</scope>
    <source>
        <strain evidence="3 4">Bb-Ger1</strain>
    </source>
</reference>
<dbReference type="EMBL" id="NWUJ01000006">
    <property type="protein sequence ID" value="PFH34836.1"/>
    <property type="molecule type" value="Genomic_DNA"/>
</dbReference>
<feature type="region of interest" description="Disordered" evidence="1">
    <location>
        <begin position="1160"/>
        <end position="1209"/>
    </location>
</feature>
<feature type="region of interest" description="Disordered" evidence="1">
    <location>
        <begin position="1566"/>
        <end position="1587"/>
    </location>
</feature>
<feature type="compositionally biased region" description="Basic and acidic residues" evidence="1">
    <location>
        <begin position="855"/>
        <end position="873"/>
    </location>
</feature>
<dbReference type="RefSeq" id="XP_029218845.1">
    <property type="nucleotide sequence ID" value="XM_029365262.1"/>
</dbReference>
<dbReference type="OrthoDB" id="340611at2759"/>
<feature type="compositionally biased region" description="Basic and acidic residues" evidence="1">
    <location>
        <begin position="1781"/>
        <end position="1795"/>
    </location>
</feature>
<feature type="compositionally biased region" description="Low complexity" evidence="1">
    <location>
        <begin position="338"/>
        <end position="357"/>
    </location>
</feature>
<feature type="compositionally biased region" description="Basic residues" evidence="1">
    <location>
        <begin position="233"/>
        <end position="245"/>
    </location>
</feature>
<feature type="compositionally biased region" description="Low complexity" evidence="1">
    <location>
        <begin position="1664"/>
        <end position="1683"/>
    </location>
</feature>
<gene>
    <name evidence="3" type="ORF">BESB_068690</name>
</gene>
<comment type="caution">
    <text evidence="3">The sequence shown here is derived from an EMBL/GenBank/DDBJ whole genome shotgun (WGS) entry which is preliminary data.</text>
</comment>
<accession>A0A2A9MFS9</accession>
<keyword evidence="2" id="KW-0812">Transmembrane</keyword>
<feature type="compositionally biased region" description="Polar residues" evidence="1">
    <location>
        <begin position="1276"/>
        <end position="1287"/>
    </location>
</feature>
<feature type="region of interest" description="Disordered" evidence="1">
    <location>
        <begin position="1644"/>
        <end position="1801"/>
    </location>
</feature>
<feature type="compositionally biased region" description="Basic and acidic residues" evidence="1">
    <location>
        <begin position="795"/>
        <end position="825"/>
    </location>
</feature>
<evidence type="ECO:0008006" key="5">
    <source>
        <dbReference type="Google" id="ProtNLM"/>
    </source>
</evidence>
<feature type="region of interest" description="Disordered" evidence="1">
    <location>
        <begin position="750"/>
        <end position="825"/>
    </location>
</feature>
<sequence>MSSWLSAKISALGERVMDSVLDAVVQNQDVHIKNLQNMQQWNISRLVNRVVNAKYFYKQNNVESSPDFDALFPPSFSPVPVSRASSAQSGCAAQPRDASSSAASLFVPQGPIGRLEICVGSCSLVLFTAEGGRVLPHVAMLQRQQQHQQLLWQTVIHVENQEQRSPCYKMEQRDAYSTNEILFNDSYEFPVRDLWTDICINVFALKTKRHIIIHPSSSSPGAAGASVSSSCRHSSHHHSSRHSRSRASPAGGASASSAESSAGATGGLAGDAGALGSSTDASLGASAPAGAGNRERSDGAGRAAGQDDGERGLEAGACSVDSCRGSRMYSPSPPSDSPPTSRHSSHATLSHSSLSPSGVPKASTLPAASSSSSSREGRYLYGRAIVPLSAFLSSTPPQWEAHERRGEPASRHRRESLLWRGVQSVRERMWGRSERGEKLRKADDAGDSEERRVSRAEFWVQLFPDNNKLSERKFLKPVKGFEEFGMKNPLSTLGFLRVAVAFEWLHEPAVSPLLSCLLPPSHLWVVPLKPEPHFVESFSRRCKDVLEEPPRWIDLFFHFGGHLADRTWSGSACWFLFWINLFYLTCLAPLWQVPACVFLAVGFISFSYFLLRQNRFFRGAAAHLARATVPLAAPPLSFHTPTWAAPVSPSFSLLLPSASPSLSASASLASCSAPACLLASGSSSSGTPAFSAGAAAPPAPPEASPFFRYKDKRDKSSRSLVAPLGDCPEGSDWEEGFSDDAAWPQAFKEANRADQGRAWPPRPRRGSSCSVMGEGEETRENRPPARRRLALAVDRPLRDAEGKEDLEADAAEARDARRRRNCLEKPPDAADAAILAALGLSSLRSSFSFSGAEPVAKRPAENPRGDDEPDSRQSLDYFFAGSEGAETKRNDRDSPLQGAAPAPPAAFAPREEDSVVLGGRWEDSEKGEGCSAAAQRAGRVSKVSSPFGDITLFVRESTKGEEGRGLASDETWPVFADDEAEPLVQEQLNKLIELATGLQIATGYLSSVTEKLRYAFNWEDPFLSFASLLLLFVHALLWSLLLYGATFVPLIVFRVLLFVGFLLFGFVTDPRVQARVDEKLKRELSRRSETEKASQAALGGADVAGSDAIADGRPHQNLDARNAAALPCAETEDSCGRLSSASSTGSCSLPFGSAAAGGFDARADGAEGDDGARAVGATPEDGERDAGESGYSARGGRDKKEQPANLRGLTPSSWLASLVGPASPFLPSKDSTAPAAAADVSSSAGLGASPIWNLVDVSAILRRRGPPSARAVTLGRRQSASSASLPQATRDGEEKRRPSLASQFAATDKSYSCTDVTDPADAAPPVERRASSPLPVSHLSLLSSFESSAGASSPSAERVGLLTFLAEDTQSRCRALASILSALLPSFLFANASPLATCLDALEGGAQRLSAFMQAALFCPLLRALESAVATYFSLLYFWWMRLPDRREIEHRLIASTQVVSSLHALVPAASSAPASRRVAAPAPVFAATSPPSAMATRSLFSVDSLLFAPARRLALAHAAPAAAGGAAPDVREYLDNYFQQRWEKENPLTASVYAAAPYLLPAAQKKGTKTSAKSEEKDVFARDLPRKREKPEALTVRAREVKLAGAAFGSTLDKEAVIARATSGGYAPEVALFASNLSPQELQKWQQAQARRVSDRPRSRPTSQRGSASGSRSSSPHSLGSSWARPESRKETEPDGESRDARRSSAAFASRARAATKDRDSARERERGDKRERYVGPVISLGGEDIAIVTHRRPPPARGPRPTGAPSASFAPGAIDGGDGEQREAERPADEKQTQDAASKLVRGLHLADFPAFDIFFGRTRKASRDSDVSLDAQVDDEGNSAAQREPGGR</sequence>
<feature type="compositionally biased region" description="Low complexity" evidence="1">
    <location>
        <begin position="279"/>
        <end position="292"/>
    </location>
</feature>
<feature type="compositionally biased region" description="Basic and acidic residues" evidence="1">
    <location>
        <begin position="1573"/>
        <end position="1587"/>
    </location>
</feature>
<feature type="compositionally biased region" description="Low complexity" evidence="1">
    <location>
        <begin position="1705"/>
        <end position="1714"/>
    </location>
</feature>
<feature type="compositionally biased region" description="Basic and acidic residues" evidence="1">
    <location>
        <begin position="885"/>
        <end position="894"/>
    </location>
</feature>
<feature type="region of interest" description="Disordered" evidence="1">
    <location>
        <begin position="1820"/>
        <end position="1851"/>
    </location>
</feature>
<evidence type="ECO:0000256" key="1">
    <source>
        <dbReference type="SAM" id="MobiDB-lite"/>
    </source>
</evidence>
<evidence type="ECO:0000256" key="2">
    <source>
        <dbReference type="SAM" id="Phobius"/>
    </source>
</evidence>
<feature type="region of interest" description="Disordered" evidence="1">
    <location>
        <begin position="215"/>
        <end position="266"/>
    </location>
</feature>
<dbReference type="GeneID" id="40311795"/>
<dbReference type="KEGG" id="bbes:BESB_068690"/>
<feature type="compositionally biased region" description="Basic and acidic residues" evidence="1">
    <location>
        <begin position="1687"/>
        <end position="1704"/>
    </location>
</feature>
<feature type="region of interest" description="Disordered" evidence="1">
    <location>
        <begin position="851"/>
        <end position="912"/>
    </location>
</feature>
<feature type="compositionally biased region" description="Polar residues" evidence="1">
    <location>
        <begin position="1300"/>
        <end position="1315"/>
    </location>
</feature>
<feature type="transmembrane region" description="Helical" evidence="2">
    <location>
        <begin position="1022"/>
        <end position="1041"/>
    </location>
</feature>
<name>A0A2A9MFS9_BESBE</name>